<organism evidence="11 12">
    <name type="scientific">Clavibacter sepedonicus</name>
    <name type="common">Clavibacter michiganensis subsp. sepedonicus</name>
    <dbReference type="NCBI Taxonomy" id="31964"/>
    <lineage>
        <taxon>Bacteria</taxon>
        <taxon>Bacillati</taxon>
        <taxon>Actinomycetota</taxon>
        <taxon>Actinomycetes</taxon>
        <taxon>Micrococcales</taxon>
        <taxon>Microbacteriaceae</taxon>
        <taxon>Clavibacter</taxon>
    </lineage>
</organism>
<dbReference type="Proteomes" id="UP000001318">
    <property type="component" value="Chromosome"/>
</dbReference>
<dbReference type="HAMAP" id="MF_00236">
    <property type="entry name" value="TatA_E"/>
    <property type="match status" value="1"/>
</dbReference>
<evidence type="ECO:0000313" key="11">
    <source>
        <dbReference type="EMBL" id="CAQ01785.1"/>
    </source>
</evidence>
<evidence type="ECO:0000256" key="6">
    <source>
        <dbReference type="ARBA" id="ARBA00022989"/>
    </source>
</evidence>
<dbReference type="AlphaFoldDB" id="B0RCL7"/>
<evidence type="ECO:0000256" key="10">
    <source>
        <dbReference type="SAM" id="MobiDB-lite"/>
    </source>
</evidence>
<keyword evidence="5 9" id="KW-0653">Protein transport</keyword>
<dbReference type="HOGENOM" id="CLU_2116657_0_0_11"/>
<name>B0RCL7_CLASE</name>
<dbReference type="GO" id="GO:0033281">
    <property type="term" value="C:TAT protein transport complex"/>
    <property type="evidence" value="ECO:0007669"/>
    <property type="project" value="UniProtKB-UniRule"/>
</dbReference>
<dbReference type="NCBIfam" id="TIGR01411">
    <property type="entry name" value="tatAE"/>
    <property type="match status" value="1"/>
</dbReference>
<evidence type="ECO:0000256" key="3">
    <source>
        <dbReference type="ARBA" id="ARBA00022475"/>
    </source>
</evidence>
<gene>
    <name evidence="9 11" type="primary">tatA</name>
    <name evidence="11" type="ordered locus">CMS1676</name>
</gene>
<comment type="similarity">
    <text evidence="9">Belongs to the TatA/E family.</text>
</comment>
<dbReference type="Gene3D" id="1.20.5.3310">
    <property type="match status" value="1"/>
</dbReference>
<comment type="function">
    <text evidence="9">Part of the twin-arginine translocation (Tat) system that transports large folded proteins containing a characteristic twin-arginine motif in their signal peptide across membranes. TatA could form the protein-conducting channel of the Tat system.</text>
</comment>
<keyword evidence="4 9" id="KW-0812">Transmembrane</keyword>
<dbReference type="InterPro" id="IPR003369">
    <property type="entry name" value="TatA/B/E"/>
</dbReference>
<keyword evidence="12" id="KW-1185">Reference proteome</keyword>
<reference evidence="11 12" key="1">
    <citation type="journal article" date="2008" name="J. Bacteriol.">
        <title>Genome of the actinomycete plant pathogen Clavibacter michiganensis subsp. sepedonicus suggests recent niche adaptation.</title>
        <authorList>
            <person name="Bentley S.D."/>
            <person name="Corton C."/>
            <person name="Brown S.E."/>
            <person name="Barron A."/>
            <person name="Clark L."/>
            <person name="Doggett J."/>
            <person name="Harris B."/>
            <person name="Ormond D."/>
            <person name="Quail M.A."/>
            <person name="May G."/>
            <person name="Francis D."/>
            <person name="Knudson D."/>
            <person name="Parkhill J."/>
            <person name="Ishimaru C.A."/>
        </authorList>
    </citation>
    <scope>NUCLEOTIDE SEQUENCE [LARGE SCALE GENOMIC DNA]</scope>
    <source>
        <strain evidence="12">ATCC 33113 / DSM 20744 / JCM 9667 / LMG 2889 / ICMP 2535 / C-1</strain>
    </source>
</reference>
<keyword evidence="6 9" id="KW-1133">Transmembrane helix</keyword>
<dbReference type="GO" id="GO:0043953">
    <property type="term" value="P:protein transport by the Tat complex"/>
    <property type="evidence" value="ECO:0007669"/>
    <property type="project" value="UniProtKB-UniRule"/>
</dbReference>
<evidence type="ECO:0000256" key="1">
    <source>
        <dbReference type="ARBA" id="ARBA00004162"/>
    </source>
</evidence>
<dbReference type="NCBIfam" id="NF001854">
    <property type="entry name" value="PRK00575.1"/>
    <property type="match status" value="1"/>
</dbReference>
<sequence>MNHMLGNLTGWHLVIILVVIVLLFGSTKLPALAKSVGQSMRIFKGEVKTMKEESGSDRRDDLRDEDRRRDDDRYRADDRDRPRDSAPRDYVRPGESRVDEPRYDAPRYDSPRDGGDSRPSA</sequence>
<dbReference type="PANTHER" id="PTHR42982:SF8">
    <property type="entry name" value="SEC-INDEPENDENT PROTEIN TRANSLOCASE PROTEIN TATA"/>
    <property type="match status" value="1"/>
</dbReference>
<keyword evidence="8 9" id="KW-0472">Membrane</keyword>
<evidence type="ECO:0000256" key="5">
    <source>
        <dbReference type="ARBA" id="ARBA00022927"/>
    </source>
</evidence>
<keyword evidence="2 9" id="KW-0813">Transport</keyword>
<evidence type="ECO:0000256" key="2">
    <source>
        <dbReference type="ARBA" id="ARBA00022448"/>
    </source>
</evidence>
<comment type="subcellular location">
    <subcellularLocation>
        <location evidence="1 9">Cell membrane</location>
        <topology evidence="1 9">Single-pass membrane protein</topology>
    </subcellularLocation>
</comment>
<dbReference type="KEGG" id="cms:CMS1676"/>
<protein>
    <recommendedName>
        <fullName evidence="9">Sec-independent protein translocase protein TatA</fullName>
    </recommendedName>
</protein>
<accession>B0RCL7</accession>
<dbReference type="InterPro" id="IPR006312">
    <property type="entry name" value="TatA/E"/>
</dbReference>
<evidence type="ECO:0000256" key="4">
    <source>
        <dbReference type="ARBA" id="ARBA00022692"/>
    </source>
</evidence>
<keyword evidence="3 9" id="KW-1003">Cell membrane</keyword>
<evidence type="ECO:0000256" key="7">
    <source>
        <dbReference type="ARBA" id="ARBA00023010"/>
    </source>
</evidence>
<dbReference type="PANTHER" id="PTHR42982">
    <property type="entry name" value="SEC-INDEPENDENT PROTEIN TRANSLOCASE PROTEIN TATA"/>
    <property type="match status" value="1"/>
</dbReference>
<comment type="subunit">
    <text evidence="9">The Tat system comprises two distinct complexes: a TatABC complex, containing multiple copies of TatA, TatB and TatC subunits, and a separate TatA complex, containing only TatA subunits. Substrates initially bind to the TatABC complex, which probably triggers association of the separate TatA complex to form the active translocon.</text>
</comment>
<dbReference type="EMBL" id="AM849034">
    <property type="protein sequence ID" value="CAQ01785.1"/>
    <property type="molecule type" value="Genomic_DNA"/>
</dbReference>
<keyword evidence="7 9" id="KW-0811">Translocation</keyword>
<proteinExistence type="inferred from homology"/>
<dbReference type="GO" id="GO:0008320">
    <property type="term" value="F:protein transmembrane transporter activity"/>
    <property type="evidence" value="ECO:0007669"/>
    <property type="project" value="UniProtKB-UniRule"/>
</dbReference>
<feature type="region of interest" description="Disordered" evidence="10">
    <location>
        <begin position="43"/>
        <end position="121"/>
    </location>
</feature>
<evidence type="ECO:0000256" key="8">
    <source>
        <dbReference type="ARBA" id="ARBA00023136"/>
    </source>
</evidence>
<evidence type="ECO:0000313" key="12">
    <source>
        <dbReference type="Proteomes" id="UP000001318"/>
    </source>
</evidence>
<dbReference type="Pfam" id="PF02416">
    <property type="entry name" value="TatA_B_E"/>
    <property type="match status" value="1"/>
</dbReference>
<dbReference type="eggNOG" id="COG1826">
    <property type="taxonomic scope" value="Bacteria"/>
</dbReference>
<evidence type="ECO:0000256" key="9">
    <source>
        <dbReference type="HAMAP-Rule" id="MF_00236"/>
    </source>
</evidence>
<dbReference type="STRING" id="31964.CMS1676"/>